<dbReference type="AlphaFoldDB" id="A0A6N7YQV8"/>
<protein>
    <recommendedName>
        <fullName evidence="3">SAM-dependent methyltransferase</fullName>
    </recommendedName>
</protein>
<dbReference type="InterPro" id="IPR029063">
    <property type="entry name" value="SAM-dependent_MTases_sf"/>
</dbReference>
<dbReference type="Pfam" id="PF04672">
    <property type="entry name" value="Methyltransf_19"/>
    <property type="match status" value="1"/>
</dbReference>
<dbReference type="Proteomes" id="UP000440096">
    <property type="component" value="Unassembled WGS sequence"/>
</dbReference>
<dbReference type="CDD" id="cd02440">
    <property type="entry name" value="AdoMet_MTases"/>
    <property type="match status" value="1"/>
</dbReference>
<reference evidence="1 2" key="1">
    <citation type="submission" date="2019-11" db="EMBL/GenBank/DDBJ databases">
        <title>Draft genome of Amycolatopsis RM579.</title>
        <authorList>
            <person name="Duangmal K."/>
            <person name="Mingma R."/>
        </authorList>
    </citation>
    <scope>NUCLEOTIDE SEQUENCE [LARGE SCALE GENOMIC DNA]</scope>
    <source>
        <strain evidence="1 2">RM579</strain>
    </source>
</reference>
<organism evidence="1 2">
    <name type="scientific">Amycolatopsis pithecellobii</name>
    <dbReference type="NCBI Taxonomy" id="664692"/>
    <lineage>
        <taxon>Bacteria</taxon>
        <taxon>Bacillati</taxon>
        <taxon>Actinomycetota</taxon>
        <taxon>Actinomycetes</taxon>
        <taxon>Pseudonocardiales</taxon>
        <taxon>Pseudonocardiaceae</taxon>
        <taxon>Amycolatopsis</taxon>
    </lineage>
</organism>
<dbReference type="RefSeq" id="WP_154757570.1">
    <property type="nucleotide sequence ID" value="NZ_WMBA01000020.1"/>
</dbReference>
<dbReference type="Gene3D" id="3.40.50.150">
    <property type="entry name" value="Vaccinia Virus protein VP39"/>
    <property type="match status" value="1"/>
</dbReference>
<dbReference type="PIRSF" id="PIRSF017393">
    <property type="entry name" value="MTase_SAV2177"/>
    <property type="match status" value="1"/>
</dbReference>
<evidence type="ECO:0008006" key="3">
    <source>
        <dbReference type="Google" id="ProtNLM"/>
    </source>
</evidence>
<gene>
    <name evidence="1" type="ORF">GKO32_15615</name>
</gene>
<accession>A0A6N7YQV8</accession>
<comment type="caution">
    <text evidence="1">The sequence shown here is derived from an EMBL/GenBank/DDBJ whole genome shotgun (WGS) entry which is preliminary data.</text>
</comment>
<dbReference type="SUPFAM" id="SSF53335">
    <property type="entry name" value="S-adenosyl-L-methionine-dependent methyltransferases"/>
    <property type="match status" value="1"/>
</dbReference>
<name>A0A6N7YQV8_9PSEU</name>
<keyword evidence="2" id="KW-1185">Reference proteome</keyword>
<dbReference type="InterPro" id="IPR006764">
    <property type="entry name" value="SAM_dep_MeTrfase_SAV2177_type"/>
</dbReference>
<dbReference type="EMBL" id="WMBA01000020">
    <property type="protein sequence ID" value="MTD55395.1"/>
    <property type="molecule type" value="Genomic_DNA"/>
</dbReference>
<dbReference type="OrthoDB" id="3516042at2"/>
<sequence length="268" mass="29365">MPETAEPGVAAAARVYDYLLGGTHNYVVDREVAAQMLRAFPMAAVGARYNRELLRRMVQYLIGAGVRQFLDLGSGIPTVGNVHQIAQAEVPAARVVYVDYDAEAVELGRELLAGNEFATALRADLRDPDSVLRAPEVRELLDFSQPVAVLMISVLHFVPDDAEAVRVVRRYLEPLAPGSYLALSHLAPAEGRTGALQQETRRVYNETVAEKLAIRDRAQIGEFFAGLELIEPGLVPLPDWRPEDPDYVPDEEDAPRQVGLCAVGRLPG</sequence>
<evidence type="ECO:0000313" key="2">
    <source>
        <dbReference type="Proteomes" id="UP000440096"/>
    </source>
</evidence>
<evidence type="ECO:0000313" key="1">
    <source>
        <dbReference type="EMBL" id="MTD55395.1"/>
    </source>
</evidence>
<proteinExistence type="predicted"/>